<protein>
    <submittedName>
        <fullName evidence="1">Uncharacterized protein</fullName>
    </submittedName>
</protein>
<name>A0A0C3PIQ2_PHLG1</name>
<dbReference type="HOGENOM" id="CLU_511004_0_0_1"/>
<proteinExistence type="predicted"/>
<dbReference type="Proteomes" id="UP000053257">
    <property type="component" value="Unassembled WGS sequence"/>
</dbReference>
<accession>A0A0C3PIQ2</accession>
<dbReference type="InterPro" id="IPR036047">
    <property type="entry name" value="F-box-like_dom_sf"/>
</dbReference>
<organism evidence="1 2">
    <name type="scientific">Phlebiopsis gigantea (strain 11061_1 CR5-6)</name>
    <name type="common">White-rot fungus</name>
    <name type="synonym">Peniophora gigantea</name>
    <dbReference type="NCBI Taxonomy" id="745531"/>
    <lineage>
        <taxon>Eukaryota</taxon>
        <taxon>Fungi</taxon>
        <taxon>Dikarya</taxon>
        <taxon>Basidiomycota</taxon>
        <taxon>Agaricomycotina</taxon>
        <taxon>Agaricomycetes</taxon>
        <taxon>Polyporales</taxon>
        <taxon>Phanerochaetaceae</taxon>
        <taxon>Phlebiopsis</taxon>
    </lineage>
</organism>
<dbReference type="EMBL" id="KN840531">
    <property type="protein sequence ID" value="KIP05883.1"/>
    <property type="molecule type" value="Genomic_DNA"/>
</dbReference>
<evidence type="ECO:0000313" key="2">
    <source>
        <dbReference type="Proteomes" id="UP000053257"/>
    </source>
</evidence>
<dbReference type="OrthoDB" id="3353710at2759"/>
<sequence>MGFIVDLDEDPCLPLPPRRRPQVEHQVIDRSKRLTVYRMLADGNDTVPVGRLPDAVLHRVFWFLTGSPPGWHHRTPCRLGWLAVSHVCFRWRRLALASPDLWTHVFLPTHPDAVKATLIRSHDRPLNVTFAFIDTPQSLWPAHYPPETIRLVFQNMHRVKALAMLQFVPALQACMDSLPAHADQLSAFYGATPHTTLFLSRLTGMSALRVVELNSVPVSFWKHCGAWPLLQKLRVESVARGTAMADILGGLCSLRSLLLLHLPCSFLVPRGSTTYPTPALHRLHAIELVGDLDNAASLLAHLRLGPFTRLFVDPRGTVQLTDNLSETMGKLCVVLTGLINNSVPPVLSLQLQNTGHNHFSLSGWTNDQLADGAAWQGSTHGLKFGLRMPALAPSIHELIVNLPLARVRSVRIADVNFADLGFLGGLVGLLREGSLRNIRALEVCDVNFAWFDGVLLFDAEGGRARCPLQKLKTLVVISESQEGCIHVLCVALQARQSVGMPLPEVKLSPLQIEHTPQHVLDALPAKIEPSPAA</sequence>
<dbReference type="SUPFAM" id="SSF81383">
    <property type="entry name" value="F-box domain"/>
    <property type="match status" value="1"/>
</dbReference>
<dbReference type="AlphaFoldDB" id="A0A0C3PIQ2"/>
<reference evidence="1 2" key="1">
    <citation type="journal article" date="2014" name="PLoS Genet.">
        <title>Analysis of the Phlebiopsis gigantea genome, transcriptome and secretome provides insight into its pioneer colonization strategies of wood.</title>
        <authorList>
            <person name="Hori C."/>
            <person name="Ishida T."/>
            <person name="Igarashi K."/>
            <person name="Samejima M."/>
            <person name="Suzuki H."/>
            <person name="Master E."/>
            <person name="Ferreira P."/>
            <person name="Ruiz-Duenas F.J."/>
            <person name="Held B."/>
            <person name="Canessa P."/>
            <person name="Larrondo L.F."/>
            <person name="Schmoll M."/>
            <person name="Druzhinina I.S."/>
            <person name="Kubicek C.P."/>
            <person name="Gaskell J.A."/>
            <person name="Kersten P."/>
            <person name="St John F."/>
            <person name="Glasner J."/>
            <person name="Sabat G."/>
            <person name="Splinter BonDurant S."/>
            <person name="Syed K."/>
            <person name="Yadav J."/>
            <person name="Mgbeahuruike A.C."/>
            <person name="Kovalchuk A."/>
            <person name="Asiegbu F.O."/>
            <person name="Lackner G."/>
            <person name="Hoffmeister D."/>
            <person name="Rencoret J."/>
            <person name="Gutierrez A."/>
            <person name="Sun H."/>
            <person name="Lindquist E."/>
            <person name="Barry K."/>
            <person name="Riley R."/>
            <person name="Grigoriev I.V."/>
            <person name="Henrissat B."/>
            <person name="Kues U."/>
            <person name="Berka R.M."/>
            <person name="Martinez A.T."/>
            <person name="Covert S.F."/>
            <person name="Blanchette R.A."/>
            <person name="Cullen D."/>
        </authorList>
    </citation>
    <scope>NUCLEOTIDE SEQUENCE [LARGE SCALE GENOMIC DNA]</scope>
    <source>
        <strain evidence="1 2">11061_1 CR5-6</strain>
    </source>
</reference>
<dbReference type="STRING" id="745531.A0A0C3PIQ2"/>
<gene>
    <name evidence="1" type="ORF">PHLGIDRAFT_119441</name>
</gene>
<evidence type="ECO:0000313" key="1">
    <source>
        <dbReference type="EMBL" id="KIP05883.1"/>
    </source>
</evidence>
<keyword evidence="2" id="KW-1185">Reference proteome</keyword>
<dbReference type="Gene3D" id="1.20.1280.50">
    <property type="match status" value="1"/>
</dbReference>